<gene>
    <name evidence="2" type="ORF">GH811_10235</name>
</gene>
<dbReference type="InterPro" id="IPR037914">
    <property type="entry name" value="SpoVT-AbrB_sf"/>
</dbReference>
<dbReference type="EMBL" id="WJBE01000008">
    <property type="protein sequence ID" value="MBC3899994.1"/>
    <property type="molecule type" value="Genomic_DNA"/>
</dbReference>
<accession>A0ABR6YXS7</accession>
<name>A0ABR6YXS7_9FIRM</name>
<comment type="caution">
    <text evidence="2">The sequence shown here is derived from an EMBL/GenBank/DDBJ whole genome shotgun (WGS) entry which is preliminary data.</text>
</comment>
<sequence>MKMQTTIVKWGNSQGVRLPKHILNRVHLSDHDEVDVYVEDDSIIIKKHCKDAKHKTIQELFAGFNDEYEPIEINWGEPVGKEIW</sequence>
<dbReference type="Gene3D" id="2.10.260.10">
    <property type="match status" value="1"/>
</dbReference>
<dbReference type="InterPro" id="IPR039052">
    <property type="entry name" value="Antitox_PemI-like"/>
</dbReference>
<dbReference type="PANTHER" id="PTHR40516">
    <property type="entry name" value="ANTITOXIN CHPS-RELATED"/>
    <property type="match status" value="1"/>
</dbReference>
<dbReference type="InterPro" id="IPR007159">
    <property type="entry name" value="SpoVT-AbrB_dom"/>
</dbReference>
<proteinExistence type="predicted"/>
<keyword evidence="2" id="KW-0238">DNA-binding</keyword>
<dbReference type="Pfam" id="PF04014">
    <property type="entry name" value="MazE_antitoxin"/>
    <property type="match status" value="1"/>
</dbReference>
<dbReference type="GO" id="GO:0003677">
    <property type="term" value="F:DNA binding"/>
    <property type="evidence" value="ECO:0007669"/>
    <property type="project" value="UniProtKB-KW"/>
</dbReference>
<dbReference type="PANTHER" id="PTHR40516:SF1">
    <property type="entry name" value="ANTITOXIN CHPS-RELATED"/>
    <property type="match status" value="1"/>
</dbReference>
<keyword evidence="3" id="KW-1185">Reference proteome</keyword>
<dbReference type="SMART" id="SM00966">
    <property type="entry name" value="SpoVT_AbrB"/>
    <property type="match status" value="1"/>
</dbReference>
<evidence type="ECO:0000313" key="2">
    <source>
        <dbReference type="EMBL" id="MBC3899994.1"/>
    </source>
</evidence>
<dbReference type="Proteomes" id="UP000622405">
    <property type="component" value="Unassembled WGS sequence"/>
</dbReference>
<feature type="domain" description="SpoVT-AbrB" evidence="1">
    <location>
        <begin position="8"/>
        <end position="53"/>
    </location>
</feature>
<evidence type="ECO:0000259" key="1">
    <source>
        <dbReference type="SMART" id="SM00966"/>
    </source>
</evidence>
<protein>
    <submittedName>
        <fullName evidence="2">AbrB/MazE/SpoVT family DNA-binding domain-containing protein</fullName>
    </submittedName>
</protein>
<organism evidence="2 3">
    <name type="scientific">Acetobacterium malicum</name>
    <dbReference type="NCBI Taxonomy" id="52692"/>
    <lineage>
        <taxon>Bacteria</taxon>
        <taxon>Bacillati</taxon>
        <taxon>Bacillota</taxon>
        <taxon>Clostridia</taxon>
        <taxon>Eubacteriales</taxon>
        <taxon>Eubacteriaceae</taxon>
        <taxon>Acetobacterium</taxon>
    </lineage>
</organism>
<dbReference type="SUPFAM" id="SSF89447">
    <property type="entry name" value="AbrB/MazE/MraZ-like"/>
    <property type="match status" value="1"/>
</dbReference>
<evidence type="ECO:0000313" key="3">
    <source>
        <dbReference type="Proteomes" id="UP000622405"/>
    </source>
</evidence>
<reference evidence="2 3" key="1">
    <citation type="journal article" date="2020" name="mSystems">
        <title>Defining Genomic and Predicted Metabolic Features of the Acetobacterium Genus.</title>
        <authorList>
            <person name="Ross D.E."/>
            <person name="Marshall C.W."/>
            <person name="Gulliver D."/>
            <person name="May H.D."/>
            <person name="Norman R.S."/>
        </authorList>
    </citation>
    <scope>NUCLEOTIDE SEQUENCE [LARGE SCALE GENOMIC DNA]</scope>
    <source>
        <strain evidence="2 3">DSM 4132</strain>
    </source>
</reference>